<dbReference type="Gene3D" id="1.10.287.130">
    <property type="match status" value="1"/>
</dbReference>
<dbReference type="EMBL" id="JAUUTW010000050">
    <property type="protein sequence ID" value="MDP1454524.1"/>
    <property type="molecule type" value="Genomic_DNA"/>
</dbReference>
<name>A0AA90P6M6_9BACI</name>
<dbReference type="GO" id="GO:0004721">
    <property type="term" value="F:phosphoprotein phosphatase activity"/>
    <property type="evidence" value="ECO:0007669"/>
    <property type="project" value="TreeGrafter"/>
</dbReference>
<dbReference type="SMART" id="SM00387">
    <property type="entry name" value="HATPase_c"/>
    <property type="match status" value="1"/>
</dbReference>
<keyword evidence="10" id="KW-0472">Membrane</keyword>
<feature type="transmembrane region" description="Helical" evidence="10">
    <location>
        <begin position="20"/>
        <end position="39"/>
    </location>
</feature>
<dbReference type="SMART" id="SM00388">
    <property type="entry name" value="HisKA"/>
    <property type="match status" value="1"/>
</dbReference>
<keyword evidence="9" id="KW-0902">Two-component regulatory system</keyword>
<evidence type="ECO:0000256" key="6">
    <source>
        <dbReference type="ARBA" id="ARBA00022741"/>
    </source>
</evidence>
<evidence type="ECO:0000256" key="10">
    <source>
        <dbReference type="SAM" id="Phobius"/>
    </source>
</evidence>
<accession>A0AA90P6M6</accession>
<dbReference type="Gene3D" id="3.30.565.10">
    <property type="entry name" value="Histidine kinase-like ATPase, C-terminal domain"/>
    <property type="match status" value="1"/>
</dbReference>
<keyword evidence="5" id="KW-0808">Transferase</keyword>
<dbReference type="SUPFAM" id="SSF47384">
    <property type="entry name" value="Homodimeric domain of signal transducing histidine kinase"/>
    <property type="match status" value="1"/>
</dbReference>
<evidence type="ECO:0000256" key="7">
    <source>
        <dbReference type="ARBA" id="ARBA00022777"/>
    </source>
</evidence>
<proteinExistence type="predicted"/>
<dbReference type="GO" id="GO:0000155">
    <property type="term" value="F:phosphorelay sensor kinase activity"/>
    <property type="evidence" value="ECO:0007669"/>
    <property type="project" value="InterPro"/>
</dbReference>
<dbReference type="PROSITE" id="PS50109">
    <property type="entry name" value="HIS_KIN"/>
    <property type="match status" value="1"/>
</dbReference>
<dbReference type="InterPro" id="IPR003661">
    <property type="entry name" value="HisK_dim/P_dom"/>
</dbReference>
<keyword evidence="10" id="KW-1133">Transmembrane helix</keyword>
<evidence type="ECO:0000313" key="12">
    <source>
        <dbReference type="EMBL" id="MDP1454524.1"/>
    </source>
</evidence>
<keyword evidence="6" id="KW-0547">Nucleotide-binding</keyword>
<evidence type="ECO:0000256" key="5">
    <source>
        <dbReference type="ARBA" id="ARBA00022679"/>
    </source>
</evidence>
<dbReference type="InterPro" id="IPR005467">
    <property type="entry name" value="His_kinase_dom"/>
</dbReference>
<evidence type="ECO:0000256" key="8">
    <source>
        <dbReference type="ARBA" id="ARBA00022840"/>
    </source>
</evidence>
<evidence type="ECO:0000256" key="2">
    <source>
        <dbReference type="ARBA" id="ARBA00004370"/>
    </source>
</evidence>
<dbReference type="Pfam" id="PF02518">
    <property type="entry name" value="HATPase_c"/>
    <property type="match status" value="1"/>
</dbReference>
<dbReference type="SUPFAM" id="SSF55874">
    <property type="entry name" value="ATPase domain of HSP90 chaperone/DNA topoisomerase II/histidine kinase"/>
    <property type="match status" value="1"/>
</dbReference>
<dbReference type="InterPro" id="IPR036097">
    <property type="entry name" value="HisK_dim/P_sf"/>
</dbReference>
<dbReference type="InterPro" id="IPR036890">
    <property type="entry name" value="HATPase_C_sf"/>
</dbReference>
<gene>
    <name evidence="12" type="ORF">Q8G36_26800</name>
</gene>
<dbReference type="GO" id="GO:0016036">
    <property type="term" value="P:cellular response to phosphate starvation"/>
    <property type="evidence" value="ECO:0007669"/>
    <property type="project" value="TreeGrafter"/>
</dbReference>
<dbReference type="CDD" id="cd00082">
    <property type="entry name" value="HisKA"/>
    <property type="match status" value="1"/>
</dbReference>
<dbReference type="InterPro" id="IPR050351">
    <property type="entry name" value="BphY/WalK/GraS-like"/>
</dbReference>
<keyword evidence="10" id="KW-0812">Transmembrane</keyword>
<comment type="catalytic activity">
    <reaction evidence="1">
        <text>ATP + protein L-histidine = ADP + protein N-phospho-L-histidine.</text>
        <dbReference type="EC" id="2.7.13.3"/>
    </reaction>
</comment>
<dbReference type="PANTHER" id="PTHR45453:SF1">
    <property type="entry name" value="PHOSPHATE REGULON SENSOR PROTEIN PHOR"/>
    <property type="match status" value="1"/>
</dbReference>
<keyword evidence="7 12" id="KW-0418">Kinase</keyword>
<dbReference type="PANTHER" id="PTHR45453">
    <property type="entry name" value="PHOSPHATE REGULON SENSOR PROTEIN PHOR"/>
    <property type="match status" value="1"/>
</dbReference>
<feature type="domain" description="Histidine kinase" evidence="11">
    <location>
        <begin position="114"/>
        <end position="326"/>
    </location>
</feature>
<dbReference type="Proteomes" id="UP001178275">
    <property type="component" value="Unassembled WGS sequence"/>
</dbReference>
<evidence type="ECO:0000256" key="3">
    <source>
        <dbReference type="ARBA" id="ARBA00012438"/>
    </source>
</evidence>
<keyword evidence="4" id="KW-0597">Phosphoprotein</keyword>
<evidence type="ECO:0000256" key="9">
    <source>
        <dbReference type="ARBA" id="ARBA00023012"/>
    </source>
</evidence>
<evidence type="ECO:0000313" key="13">
    <source>
        <dbReference type="Proteomes" id="UP001178275"/>
    </source>
</evidence>
<sequence length="326" mass="37795">MVNAPFSITLNNFITEYHTLIIFILVIFSSGWILSKPLFHILEWINMLAQDKYYEPVDKNGFVRSKSRKSRKIKYTFILYKNIIQNLKYLTSILEENKMEREKIEKLKQEWVADIAHDLKTPLSYVKGYSSMLLSNNQWTDEDRRNFLIKIEEKSEYMESLLIDLNDMFEFDSQPLNVKKEQHDLVDFIREVIIELANDPMTEGYNFQFLNKMKGNFPYSFSPSAIKRVLHNLLTNAIIHNPNVTNIDIQLEKDDVFVVIVIKDNGTGVEKGTLKHIFNRYQRGTSDSSSGLGMTIAKQFVEAHQGNISIESEVGKGTSVSIHLPL</sequence>
<dbReference type="RefSeq" id="WP_305162851.1">
    <property type="nucleotide sequence ID" value="NZ_JAUUTW010000050.1"/>
</dbReference>
<comment type="subcellular location">
    <subcellularLocation>
        <location evidence="2">Membrane</location>
    </subcellularLocation>
</comment>
<dbReference type="InterPro" id="IPR004358">
    <property type="entry name" value="Sig_transdc_His_kin-like_C"/>
</dbReference>
<dbReference type="AlphaFoldDB" id="A0AA90P6M6"/>
<dbReference type="Pfam" id="PF00512">
    <property type="entry name" value="HisKA"/>
    <property type="match status" value="1"/>
</dbReference>
<reference evidence="12" key="1">
    <citation type="submission" date="2023-07" db="EMBL/GenBank/DDBJ databases">
        <title>Murine gut Bacillus species.</title>
        <authorList>
            <person name="Gutman E."/>
            <person name="Hashuel R."/>
            <person name="Litvak Y."/>
        </authorList>
    </citation>
    <scope>NUCLEOTIDE SEQUENCE</scope>
    <source>
        <strain evidence="12">RU293</strain>
    </source>
</reference>
<evidence type="ECO:0000256" key="4">
    <source>
        <dbReference type="ARBA" id="ARBA00022553"/>
    </source>
</evidence>
<evidence type="ECO:0000259" key="11">
    <source>
        <dbReference type="PROSITE" id="PS50109"/>
    </source>
</evidence>
<dbReference type="InterPro" id="IPR003594">
    <property type="entry name" value="HATPase_dom"/>
</dbReference>
<keyword evidence="8" id="KW-0067">ATP-binding</keyword>
<organism evidence="12 13">
    <name type="scientific">Peribacillus frigoritolerans</name>
    <dbReference type="NCBI Taxonomy" id="450367"/>
    <lineage>
        <taxon>Bacteria</taxon>
        <taxon>Bacillati</taxon>
        <taxon>Bacillota</taxon>
        <taxon>Bacilli</taxon>
        <taxon>Bacillales</taxon>
        <taxon>Bacillaceae</taxon>
        <taxon>Peribacillus</taxon>
    </lineage>
</organism>
<dbReference type="CDD" id="cd00075">
    <property type="entry name" value="HATPase"/>
    <property type="match status" value="1"/>
</dbReference>
<dbReference type="PRINTS" id="PR00344">
    <property type="entry name" value="BCTRLSENSOR"/>
</dbReference>
<evidence type="ECO:0000256" key="1">
    <source>
        <dbReference type="ARBA" id="ARBA00000085"/>
    </source>
</evidence>
<comment type="caution">
    <text evidence="12">The sequence shown here is derived from an EMBL/GenBank/DDBJ whole genome shotgun (WGS) entry which is preliminary data.</text>
</comment>
<dbReference type="GO" id="GO:0005524">
    <property type="term" value="F:ATP binding"/>
    <property type="evidence" value="ECO:0007669"/>
    <property type="project" value="UniProtKB-KW"/>
</dbReference>
<protein>
    <recommendedName>
        <fullName evidence="3">histidine kinase</fullName>
        <ecNumber evidence="3">2.7.13.3</ecNumber>
    </recommendedName>
</protein>
<dbReference type="EC" id="2.7.13.3" evidence="3"/>
<dbReference type="GO" id="GO:0005886">
    <property type="term" value="C:plasma membrane"/>
    <property type="evidence" value="ECO:0007669"/>
    <property type="project" value="TreeGrafter"/>
</dbReference>